<evidence type="ECO:0000256" key="1">
    <source>
        <dbReference type="SAM" id="MobiDB-lite"/>
    </source>
</evidence>
<evidence type="ECO:0000256" key="2">
    <source>
        <dbReference type="SAM" id="Phobius"/>
    </source>
</evidence>
<dbReference type="PANTHER" id="PTHR46579:SF1">
    <property type="entry name" value="F5_8 TYPE C DOMAIN-CONTAINING PROTEIN"/>
    <property type="match status" value="1"/>
</dbReference>
<keyword evidence="2" id="KW-0812">Transmembrane</keyword>
<sequence length="1164" mass="131754">MAKSKEPRLRLCYCTAYKCDGAVLDEKDWKLHERLSQAQQLLSLEQDVFKLTLADATSALLHPPPCGTSPLSTSPPVSLTMKQPHRPSSDTSPLPTSPPVPAMTDQLPTENPITPAKNSPELNLAEEIYRDLTRIDVTIHHRKRDIEKIIDEWSHENRFPLHAASRFSLRREAKAFLEGEEAWFRDTIARIQSAHMVGDPMNTLLRNSMVIQAQIIIDVVSERIEQWKDMEEARGKGEDFYDTSRHLQHPLRSANPIIVVALFMVVVLNLMANVARLPCNFVLRMTKLLLSEALGDPNDKYLLEQLPSDMRTARSRFMLDPTTTTYASCPTCSYIHLPTHQDGQDIYPARCQFKRYPSSQPCGACLTKFGVKDGKSIRVPARPYMAQSFTAFTAALYTRNGIEEAIRRTNQILSAEELFIHDVNEGEAVRTFKGSDGELFLRSDDEIRTVWSLSYDGFNPLMNKAAGKSVSVGSLAMVCLSLPSSIRYRSENMFLAGLVPGPRQPALDGLNPYLAPLVKELDLCYHRGTWLSQTPECAHGQRSREAVVAVVADLPGSRKITGCAGHSATRFCSLCYLTKHDINNLDRSAWKPVTYEEHHRAAEAWRAAPNKAARKRLYKQNGVRWSELLELSYWDPTKYVVVDGMHTLFHCVVAHHFREIIGTRWRDPVDEDESEGKEVQVPDKLINKARSIMKSKPTQSKLHTLTIPVLRILCAEYDVLNLVKQGAERTKKQPLINALLSAVAPIPIPHTYEGIPFEEDFAKMDIDLLTIDEASDSCGPMLDTKDLCQIQADIASTIRPSWRTSAPKNFGAPGQGKLKADQWRTSIEFDLPVSLMKMWGIRELDAESSSLETRQLKTAESTMYLSMAERWATSHRTSEHHKERYLDHMEKYLDSARILCPNMDLHPSHHNALHLADFFPRFGPIHGWWMFPFERLIGRLQKIKTNFKMGEIEATMMKTFCAASELKVFLQRPGCPKVLLKCAPILESCFPDVSGGTLMHDIQILGDEKNQNRNQKLIPLQRDVQQAFLALTGIQGQDVHEHLRYSVRGRDFAMRQVSKGNSVVFFQPIGASMLVPGIIRQIFSPGKDSTKVFLAVHRFRRADFTNNESDPFLAFPDFGASVWSKDTVDGVEIIEQERRMYGAEYRTWGTDTIVLKPIIEVVEH</sequence>
<dbReference type="Pfam" id="PF02992">
    <property type="entry name" value="Transposase_21"/>
    <property type="match status" value="1"/>
</dbReference>
<feature type="compositionally biased region" description="Polar residues" evidence="1">
    <location>
        <begin position="106"/>
        <end position="118"/>
    </location>
</feature>
<dbReference type="AlphaFoldDB" id="A0A369JMY8"/>
<keyword evidence="4" id="KW-1185">Reference proteome</keyword>
<dbReference type="InterPro" id="IPR004242">
    <property type="entry name" value="Transposase_21"/>
</dbReference>
<dbReference type="Proteomes" id="UP000076154">
    <property type="component" value="Unassembled WGS sequence"/>
</dbReference>
<dbReference type="PANTHER" id="PTHR46579">
    <property type="entry name" value="F5/8 TYPE C DOMAIN-CONTAINING PROTEIN-RELATED"/>
    <property type="match status" value="1"/>
</dbReference>
<feature type="transmembrane region" description="Helical" evidence="2">
    <location>
        <begin position="254"/>
        <end position="275"/>
    </location>
</feature>
<feature type="region of interest" description="Disordered" evidence="1">
    <location>
        <begin position="64"/>
        <end position="118"/>
    </location>
</feature>
<keyword evidence="2" id="KW-0472">Membrane</keyword>
<reference evidence="3" key="1">
    <citation type="submission" date="2018-04" db="EMBL/GenBank/DDBJ databases">
        <title>Whole genome sequencing of Hypsizygus marmoreus.</title>
        <authorList>
            <person name="Choi I.-G."/>
            <person name="Min B."/>
            <person name="Kim J.-G."/>
            <person name="Kim S."/>
            <person name="Oh Y.-L."/>
            <person name="Kong W.-S."/>
            <person name="Park H."/>
            <person name="Jeong J."/>
            <person name="Song E.-S."/>
        </authorList>
    </citation>
    <scope>NUCLEOTIDE SEQUENCE [LARGE SCALE GENOMIC DNA]</scope>
    <source>
        <strain evidence="3">51987-8</strain>
    </source>
</reference>
<dbReference type="EMBL" id="LUEZ02000049">
    <property type="protein sequence ID" value="RDB22712.1"/>
    <property type="molecule type" value="Genomic_DNA"/>
</dbReference>
<organism evidence="3 4">
    <name type="scientific">Hypsizygus marmoreus</name>
    <name type="common">White beech mushroom</name>
    <name type="synonym">Agaricus marmoreus</name>
    <dbReference type="NCBI Taxonomy" id="39966"/>
    <lineage>
        <taxon>Eukaryota</taxon>
        <taxon>Fungi</taxon>
        <taxon>Dikarya</taxon>
        <taxon>Basidiomycota</taxon>
        <taxon>Agaricomycotina</taxon>
        <taxon>Agaricomycetes</taxon>
        <taxon>Agaricomycetidae</taxon>
        <taxon>Agaricales</taxon>
        <taxon>Tricholomatineae</taxon>
        <taxon>Lyophyllaceae</taxon>
        <taxon>Hypsizygus</taxon>
    </lineage>
</organism>
<proteinExistence type="predicted"/>
<dbReference type="InParanoid" id="A0A369JMY8"/>
<gene>
    <name evidence="3" type="ORF">Hypma_010165</name>
</gene>
<evidence type="ECO:0000313" key="4">
    <source>
        <dbReference type="Proteomes" id="UP000076154"/>
    </source>
</evidence>
<name>A0A369JMY8_HYPMA</name>
<dbReference type="OrthoDB" id="3247418at2759"/>
<evidence type="ECO:0000313" key="3">
    <source>
        <dbReference type="EMBL" id="RDB22712.1"/>
    </source>
</evidence>
<accession>A0A369JMY8</accession>
<comment type="caution">
    <text evidence="3">The sequence shown here is derived from an EMBL/GenBank/DDBJ whole genome shotgun (WGS) entry which is preliminary data.</text>
</comment>
<protein>
    <submittedName>
        <fullName evidence="3">Uncharacterized protein</fullName>
    </submittedName>
</protein>
<keyword evidence="2" id="KW-1133">Transmembrane helix</keyword>
<feature type="compositionally biased region" description="Low complexity" evidence="1">
    <location>
        <begin position="68"/>
        <end position="80"/>
    </location>
</feature>